<keyword evidence="2" id="KW-0031">Aminopeptidase</keyword>
<dbReference type="InterPro" id="IPR023367">
    <property type="entry name" value="Peptidase_M42_dom2"/>
</dbReference>
<accession>A0A840YAM8</accession>
<dbReference type="AlphaFoldDB" id="A0A840YAM8"/>
<feature type="binding site" evidence="8">
    <location>
        <position position="176"/>
    </location>
    <ligand>
        <name>Zn(2+)</name>
        <dbReference type="ChEBI" id="CHEBI:29105"/>
        <label>1</label>
    </ligand>
</feature>
<feature type="binding site" evidence="8">
    <location>
        <position position="212"/>
    </location>
    <ligand>
        <name>Zn(2+)</name>
        <dbReference type="ChEBI" id="CHEBI:29105"/>
        <label>2</label>
    </ligand>
</feature>
<dbReference type="GO" id="GO:0004177">
    <property type="term" value="F:aminopeptidase activity"/>
    <property type="evidence" value="ECO:0007669"/>
    <property type="project" value="UniProtKB-UniRule"/>
</dbReference>
<comment type="similarity">
    <text evidence="1 6">Belongs to the peptidase M42 family.</text>
</comment>
<feature type="binding site" evidence="8">
    <location>
        <position position="234"/>
    </location>
    <ligand>
        <name>Zn(2+)</name>
        <dbReference type="ChEBI" id="CHEBI:29105"/>
        <label>1</label>
    </ligand>
</feature>
<reference evidence="9 10" key="1">
    <citation type="submission" date="2020-08" db="EMBL/GenBank/DDBJ databases">
        <title>Genomic Encyclopedia of Type Strains, Phase IV (KMG-IV): sequencing the most valuable type-strain genomes for metagenomic binning, comparative biology and taxonomic classification.</title>
        <authorList>
            <person name="Goeker M."/>
        </authorList>
    </citation>
    <scope>NUCLEOTIDE SEQUENCE [LARGE SCALE GENOMIC DNA]</scope>
    <source>
        <strain evidence="9 10">DSM 25622</strain>
    </source>
</reference>
<sequence>MQQASLDFLKSLLDAPSPSGFERPVAELYRRRAGDHADKVTTDVHGNVIAIINPDARVRIMLAGHMDEIGFIIHHISEEGLLHFMPIGGHDSIVPVGQVVWVHGRERVAGAIGRKAIHLLGPEEAKKKPGISELWIDIGASSRKEAESVVSLGDVATFQFSFQQLMGDRVVGRGLDNRAGLFIVSEALRLLREEGGLAPGVGVYALGTVQEEIGSRGAQTSTAEIKPLLGLAVDMEHAIDYPGVSAAEFGALDLGAGPSLLRGANANPVLFDLVRRAAAEDGIPLQIRVAPSGTPTDASAMQITGAATATGLLGIPLRYMHTPCEVLSLSDLENCARLMAATCRRVTEGMDFTPW</sequence>
<feature type="binding site" evidence="8">
    <location>
        <position position="176"/>
    </location>
    <ligand>
        <name>Zn(2+)</name>
        <dbReference type="ChEBI" id="CHEBI:29105"/>
        <label>2</label>
    </ligand>
</feature>
<evidence type="ECO:0000256" key="4">
    <source>
        <dbReference type="ARBA" id="ARBA00022723"/>
    </source>
</evidence>
<dbReference type="GO" id="GO:0046872">
    <property type="term" value="F:metal ion binding"/>
    <property type="evidence" value="ECO:0007669"/>
    <property type="project" value="UniProtKB-UniRule"/>
</dbReference>
<evidence type="ECO:0000313" key="10">
    <source>
        <dbReference type="Proteomes" id="UP000580654"/>
    </source>
</evidence>
<dbReference type="PANTHER" id="PTHR32481:SF20">
    <property type="entry name" value="AMINOPEPTIDASE YSDC"/>
    <property type="match status" value="1"/>
</dbReference>
<comment type="cofactor">
    <cofactor evidence="8">
        <name>a divalent metal cation</name>
        <dbReference type="ChEBI" id="CHEBI:60240"/>
    </cofactor>
    <text evidence="8">Binds 2 divalent metal cations per subunit.</text>
</comment>
<evidence type="ECO:0000256" key="3">
    <source>
        <dbReference type="ARBA" id="ARBA00022670"/>
    </source>
</evidence>
<organism evidence="9 10">
    <name type="scientific">Muricoccus pecuniae</name>
    <dbReference type="NCBI Taxonomy" id="693023"/>
    <lineage>
        <taxon>Bacteria</taxon>
        <taxon>Pseudomonadati</taxon>
        <taxon>Pseudomonadota</taxon>
        <taxon>Alphaproteobacteria</taxon>
        <taxon>Acetobacterales</taxon>
        <taxon>Roseomonadaceae</taxon>
        <taxon>Muricoccus</taxon>
    </lineage>
</organism>
<dbReference type="InterPro" id="IPR051464">
    <property type="entry name" value="Peptidase_M42_aminopept"/>
</dbReference>
<evidence type="ECO:0000256" key="1">
    <source>
        <dbReference type="ARBA" id="ARBA00006272"/>
    </source>
</evidence>
<dbReference type="GO" id="GO:0008810">
    <property type="term" value="F:cellulase activity"/>
    <property type="evidence" value="ECO:0007669"/>
    <property type="project" value="UniProtKB-EC"/>
</dbReference>
<evidence type="ECO:0000256" key="8">
    <source>
        <dbReference type="PIRSR" id="PIRSR001123-2"/>
    </source>
</evidence>
<keyword evidence="10" id="KW-1185">Reference proteome</keyword>
<keyword evidence="5 9" id="KW-0378">Hydrolase</keyword>
<dbReference type="GO" id="GO:0006508">
    <property type="term" value="P:proteolysis"/>
    <property type="evidence" value="ECO:0007669"/>
    <property type="project" value="UniProtKB-KW"/>
</dbReference>
<dbReference type="Gene3D" id="2.40.30.40">
    <property type="entry name" value="Peptidase M42, domain 2"/>
    <property type="match status" value="1"/>
</dbReference>
<dbReference type="RefSeq" id="WP_184514752.1">
    <property type="nucleotide sequence ID" value="NZ_JACIJD010000004.1"/>
</dbReference>
<dbReference type="SUPFAM" id="SSF101821">
    <property type="entry name" value="Aminopeptidase/glucanase lid domain"/>
    <property type="match status" value="1"/>
</dbReference>
<dbReference type="EMBL" id="JACIJD010000004">
    <property type="protein sequence ID" value="MBB5693091.1"/>
    <property type="molecule type" value="Genomic_DNA"/>
</dbReference>
<evidence type="ECO:0000256" key="2">
    <source>
        <dbReference type="ARBA" id="ARBA00022438"/>
    </source>
</evidence>
<evidence type="ECO:0000256" key="6">
    <source>
        <dbReference type="PIRNR" id="PIRNR001123"/>
    </source>
</evidence>
<keyword evidence="3" id="KW-0645">Protease</keyword>
<gene>
    <name evidence="9" type="ORF">FHS87_001117</name>
</gene>
<dbReference type="SUPFAM" id="SSF53187">
    <property type="entry name" value="Zn-dependent exopeptidases"/>
    <property type="match status" value="1"/>
</dbReference>
<feature type="active site" description="Proton acceptor" evidence="7">
    <location>
        <position position="211"/>
    </location>
</feature>
<evidence type="ECO:0000313" key="9">
    <source>
        <dbReference type="EMBL" id="MBB5693091.1"/>
    </source>
</evidence>
<dbReference type="EC" id="3.2.1.4" evidence="9"/>
<dbReference type="InterPro" id="IPR008007">
    <property type="entry name" value="Peptidase_M42"/>
</dbReference>
<protein>
    <submittedName>
        <fullName evidence="9">Endoglucanase</fullName>
        <ecNumber evidence="9">3.2.1.4</ecNumber>
    </submittedName>
</protein>
<comment type="caution">
    <text evidence="9">The sequence shown here is derived from an EMBL/GenBank/DDBJ whole genome shotgun (WGS) entry which is preliminary data.</text>
</comment>
<feature type="binding site" evidence="8">
    <location>
        <position position="321"/>
    </location>
    <ligand>
        <name>Zn(2+)</name>
        <dbReference type="ChEBI" id="CHEBI:29105"/>
        <label>2</label>
    </ligand>
</feature>
<proteinExistence type="inferred from homology"/>
<dbReference type="Gene3D" id="3.40.630.10">
    <property type="entry name" value="Zn peptidases"/>
    <property type="match status" value="1"/>
</dbReference>
<keyword evidence="4 8" id="KW-0479">Metal-binding</keyword>
<evidence type="ECO:0000256" key="5">
    <source>
        <dbReference type="ARBA" id="ARBA00022801"/>
    </source>
</evidence>
<dbReference type="Pfam" id="PF05343">
    <property type="entry name" value="Peptidase_M42"/>
    <property type="match status" value="1"/>
</dbReference>
<dbReference type="PANTHER" id="PTHR32481">
    <property type="entry name" value="AMINOPEPTIDASE"/>
    <property type="match status" value="1"/>
</dbReference>
<evidence type="ECO:0000256" key="7">
    <source>
        <dbReference type="PIRSR" id="PIRSR001123-1"/>
    </source>
</evidence>
<dbReference type="PIRSF" id="PIRSF001123">
    <property type="entry name" value="PepA_GA"/>
    <property type="match status" value="1"/>
</dbReference>
<name>A0A840YAM8_9PROT</name>
<feature type="binding site" evidence="8">
    <location>
        <position position="65"/>
    </location>
    <ligand>
        <name>Zn(2+)</name>
        <dbReference type="ChEBI" id="CHEBI:29105"/>
        <label>1</label>
    </ligand>
</feature>
<dbReference type="Proteomes" id="UP000580654">
    <property type="component" value="Unassembled WGS sequence"/>
</dbReference>
<keyword evidence="9" id="KW-0326">Glycosidase</keyword>